<dbReference type="PANTHER" id="PTHR35008">
    <property type="entry name" value="BLL4482 PROTEIN-RELATED"/>
    <property type="match status" value="1"/>
</dbReference>
<keyword evidence="2 4" id="KW-0479">Metal-binding</keyword>
<dbReference type="GO" id="GO:0009055">
    <property type="term" value="F:electron transfer activity"/>
    <property type="evidence" value="ECO:0007669"/>
    <property type="project" value="InterPro"/>
</dbReference>
<evidence type="ECO:0000256" key="1">
    <source>
        <dbReference type="ARBA" id="ARBA00022617"/>
    </source>
</evidence>
<dbReference type="Gene3D" id="1.10.760.10">
    <property type="entry name" value="Cytochrome c-like domain"/>
    <property type="match status" value="1"/>
</dbReference>
<evidence type="ECO:0000256" key="3">
    <source>
        <dbReference type="ARBA" id="ARBA00023004"/>
    </source>
</evidence>
<keyword evidence="3 4" id="KW-0408">Iron</keyword>
<reference evidence="7 8" key="1">
    <citation type="submission" date="2019-08" db="EMBL/GenBank/DDBJ databases">
        <title>Genome sequence of Gillisia hiemivivida IC154 (type strain).</title>
        <authorList>
            <person name="Bowman J.P."/>
        </authorList>
    </citation>
    <scope>NUCLEOTIDE SEQUENCE [LARGE SCALE GENOMIC DNA]</scope>
    <source>
        <strain evidence="7 8">IC154</strain>
    </source>
</reference>
<dbReference type="EMBL" id="VORY01000012">
    <property type="protein sequence ID" value="TXD93320.1"/>
    <property type="molecule type" value="Genomic_DNA"/>
</dbReference>
<name>A0A5C6ZSL6_9FLAO</name>
<dbReference type="InterPro" id="IPR036909">
    <property type="entry name" value="Cyt_c-like_dom_sf"/>
</dbReference>
<proteinExistence type="predicted"/>
<comment type="caution">
    <text evidence="7">The sequence shown here is derived from an EMBL/GenBank/DDBJ whole genome shotgun (WGS) entry which is preliminary data.</text>
</comment>
<keyword evidence="8" id="KW-1185">Reference proteome</keyword>
<protein>
    <submittedName>
        <fullName evidence="7">Cytochrome c</fullName>
    </submittedName>
</protein>
<dbReference type="InterPro" id="IPR051459">
    <property type="entry name" value="Cytochrome_c-type_DH"/>
</dbReference>
<dbReference type="GO" id="GO:0020037">
    <property type="term" value="F:heme binding"/>
    <property type="evidence" value="ECO:0007669"/>
    <property type="project" value="InterPro"/>
</dbReference>
<evidence type="ECO:0000313" key="8">
    <source>
        <dbReference type="Proteomes" id="UP000321367"/>
    </source>
</evidence>
<dbReference type="OrthoDB" id="9811395at2"/>
<dbReference type="Proteomes" id="UP000321367">
    <property type="component" value="Unassembled WGS sequence"/>
</dbReference>
<dbReference type="Pfam" id="PF00034">
    <property type="entry name" value="Cytochrom_C"/>
    <property type="match status" value="1"/>
</dbReference>
<keyword evidence="1 4" id="KW-0349">Heme</keyword>
<feature type="region of interest" description="Disordered" evidence="5">
    <location>
        <begin position="1"/>
        <end position="28"/>
    </location>
</feature>
<evidence type="ECO:0000256" key="5">
    <source>
        <dbReference type="SAM" id="MobiDB-lite"/>
    </source>
</evidence>
<organism evidence="7 8">
    <name type="scientific">Gillisia hiemivivida</name>
    <dbReference type="NCBI Taxonomy" id="291190"/>
    <lineage>
        <taxon>Bacteria</taxon>
        <taxon>Pseudomonadati</taxon>
        <taxon>Bacteroidota</taxon>
        <taxon>Flavobacteriia</taxon>
        <taxon>Flavobacteriales</taxon>
        <taxon>Flavobacteriaceae</taxon>
        <taxon>Gillisia</taxon>
    </lineage>
</organism>
<accession>A0A5C6ZSL6</accession>
<feature type="domain" description="Cytochrome c" evidence="6">
    <location>
        <begin position="32"/>
        <end position="120"/>
    </location>
</feature>
<feature type="compositionally biased region" description="Polar residues" evidence="5">
    <location>
        <begin position="12"/>
        <end position="25"/>
    </location>
</feature>
<dbReference type="PANTHER" id="PTHR35008:SF8">
    <property type="entry name" value="ALCOHOL DEHYDROGENASE CYTOCHROME C SUBUNIT"/>
    <property type="match status" value="1"/>
</dbReference>
<evidence type="ECO:0000259" key="6">
    <source>
        <dbReference type="PROSITE" id="PS51007"/>
    </source>
</evidence>
<sequence length="138" mass="14992">MSCNSGKKKDQSNVNSEKITISDSPVQKKVSESFKRGEEVFSNFCVTCHLPSGKGIPGNFPPLAGSDWLTDKRTESLRAIKYGLSGPIVVNGENYNNVMAAQGLSDQEVADVMNYISNSWGNTSKKEVTVEDVKALSK</sequence>
<dbReference type="InterPro" id="IPR009056">
    <property type="entry name" value="Cyt_c-like_dom"/>
</dbReference>
<dbReference type="PROSITE" id="PS51007">
    <property type="entry name" value="CYTC"/>
    <property type="match status" value="1"/>
</dbReference>
<gene>
    <name evidence="7" type="ORF">ES724_11005</name>
</gene>
<dbReference type="SUPFAM" id="SSF46626">
    <property type="entry name" value="Cytochrome c"/>
    <property type="match status" value="1"/>
</dbReference>
<evidence type="ECO:0000256" key="4">
    <source>
        <dbReference type="PROSITE-ProRule" id="PRU00433"/>
    </source>
</evidence>
<evidence type="ECO:0000313" key="7">
    <source>
        <dbReference type="EMBL" id="TXD93320.1"/>
    </source>
</evidence>
<dbReference type="GO" id="GO:0046872">
    <property type="term" value="F:metal ion binding"/>
    <property type="evidence" value="ECO:0007669"/>
    <property type="project" value="UniProtKB-KW"/>
</dbReference>
<dbReference type="AlphaFoldDB" id="A0A5C6ZSL6"/>
<evidence type="ECO:0000256" key="2">
    <source>
        <dbReference type="ARBA" id="ARBA00022723"/>
    </source>
</evidence>